<feature type="active site" description="Proton donor" evidence="9">
    <location>
        <position position="102"/>
    </location>
</feature>
<gene>
    <name evidence="9" type="primary">aroQ</name>
    <name evidence="10" type="ORF">Q4F19_20605</name>
</gene>
<keyword evidence="7 9" id="KW-0057">Aromatic amino acid biosynthesis</keyword>
<dbReference type="Pfam" id="PF01220">
    <property type="entry name" value="DHquinase_II"/>
    <property type="match status" value="1"/>
</dbReference>
<dbReference type="CDD" id="cd00466">
    <property type="entry name" value="DHQase_II"/>
    <property type="match status" value="1"/>
</dbReference>
<dbReference type="PANTHER" id="PTHR21272:SF3">
    <property type="entry name" value="CATABOLIC 3-DEHYDROQUINASE"/>
    <property type="match status" value="1"/>
</dbReference>
<evidence type="ECO:0000256" key="1">
    <source>
        <dbReference type="ARBA" id="ARBA00001864"/>
    </source>
</evidence>
<dbReference type="PANTHER" id="PTHR21272">
    <property type="entry name" value="CATABOLIC 3-DEHYDROQUINASE"/>
    <property type="match status" value="1"/>
</dbReference>
<reference evidence="10" key="1">
    <citation type="submission" date="2023-07" db="EMBL/GenBank/DDBJ databases">
        <authorList>
            <person name="Kim M."/>
        </authorList>
    </citation>
    <scope>NUCLEOTIDE SEQUENCE</scope>
    <source>
        <strain evidence="10">BIUV-7</strain>
    </source>
</reference>
<dbReference type="EMBL" id="JAUOTP010000012">
    <property type="protein sequence ID" value="MDO6416796.1"/>
    <property type="molecule type" value="Genomic_DNA"/>
</dbReference>
<comment type="caution">
    <text evidence="9">Lacks conserved residue(s) required for the propagation of feature annotation.</text>
</comment>
<dbReference type="NCBIfam" id="NF003807">
    <property type="entry name" value="PRK05395.1-4"/>
    <property type="match status" value="1"/>
</dbReference>
<keyword evidence="8 9" id="KW-0456">Lyase</keyword>
<comment type="catalytic activity">
    <reaction evidence="1 9">
        <text>3-dehydroquinate = 3-dehydroshikimate + H2O</text>
        <dbReference type="Rhea" id="RHEA:21096"/>
        <dbReference type="ChEBI" id="CHEBI:15377"/>
        <dbReference type="ChEBI" id="CHEBI:16630"/>
        <dbReference type="ChEBI" id="CHEBI:32364"/>
        <dbReference type="EC" id="4.2.1.10"/>
    </reaction>
</comment>
<dbReference type="HAMAP" id="MF_00169">
    <property type="entry name" value="AroQ"/>
    <property type="match status" value="1"/>
</dbReference>
<dbReference type="PROSITE" id="PS01029">
    <property type="entry name" value="DEHYDROQUINASE_II"/>
    <property type="match status" value="1"/>
</dbReference>
<dbReference type="SUPFAM" id="SSF52304">
    <property type="entry name" value="Type II 3-dehydroquinate dehydratase"/>
    <property type="match status" value="1"/>
</dbReference>
<dbReference type="InterPro" id="IPR018509">
    <property type="entry name" value="DHquinase_II_CS"/>
</dbReference>
<evidence type="ECO:0000256" key="7">
    <source>
        <dbReference type="ARBA" id="ARBA00023141"/>
    </source>
</evidence>
<feature type="site" description="Transition state stabilizer" evidence="9">
    <location>
        <position position="20"/>
    </location>
</feature>
<dbReference type="PIRSF" id="PIRSF001399">
    <property type="entry name" value="DHquinase_II"/>
    <property type="match status" value="1"/>
</dbReference>
<feature type="binding site" evidence="9">
    <location>
        <begin position="103"/>
        <end position="104"/>
    </location>
    <ligand>
        <name>substrate</name>
    </ligand>
</feature>
<feature type="binding site" evidence="9">
    <location>
        <position position="76"/>
    </location>
    <ligand>
        <name>substrate</name>
    </ligand>
</feature>
<sequence length="148" mass="16000">MSGTTLFVLNGPNLNLLGQREPAIYGHETLAGVEAACRVEADAAGFALRFHQTNAEHELVGWLHEARVGAAGIVINPAAFSYAGYPTYDALLMCDCPIVEVHISNIHRREEPWRAHSLMTKAATGMISGLGTHGYALAVRHIARLRGK</sequence>
<comment type="function">
    <text evidence="2 9">Catalyzes a trans-dehydration via an enolate intermediate.</text>
</comment>
<proteinExistence type="inferred from homology"/>
<accession>A0ABT8YEK0</accession>
<dbReference type="Proteomes" id="UP001169764">
    <property type="component" value="Unassembled WGS sequence"/>
</dbReference>
<keyword evidence="11" id="KW-1185">Reference proteome</keyword>
<organism evidence="10 11">
    <name type="scientific">Sphingomonas natans</name>
    <dbReference type="NCBI Taxonomy" id="3063330"/>
    <lineage>
        <taxon>Bacteria</taxon>
        <taxon>Pseudomonadati</taxon>
        <taxon>Pseudomonadota</taxon>
        <taxon>Alphaproteobacteria</taxon>
        <taxon>Sphingomonadales</taxon>
        <taxon>Sphingomonadaceae</taxon>
        <taxon>Sphingomonas</taxon>
    </lineage>
</organism>
<evidence type="ECO:0000256" key="9">
    <source>
        <dbReference type="HAMAP-Rule" id="MF_00169"/>
    </source>
</evidence>
<comment type="subunit">
    <text evidence="5 9">Homododecamer.</text>
</comment>
<dbReference type="NCBIfam" id="NF003805">
    <property type="entry name" value="PRK05395.1-2"/>
    <property type="match status" value="1"/>
</dbReference>
<evidence type="ECO:0000256" key="6">
    <source>
        <dbReference type="ARBA" id="ARBA00012060"/>
    </source>
</evidence>
<evidence type="ECO:0000313" key="11">
    <source>
        <dbReference type="Proteomes" id="UP001169764"/>
    </source>
</evidence>
<comment type="caution">
    <text evidence="10">The sequence shown here is derived from an EMBL/GenBank/DDBJ whole genome shotgun (WGS) entry which is preliminary data.</text>
</comment>
<evidence type="ECO:0000256" key="2">
    <source>
        <dbReference type="ARBA" id="ARBA00003924"/>
    </source>
</evidence>
<dbReference type="Gene3D" id="3.40.50.9100">
    <property type="entry name" value="Dehydroquinase, class II"/>
    <property type="match status" value="1"/>
</dbReference>
<dbReference type="NCBIfam" id="NF003806">
    <property type="entry name" value="PRK05395.1-3"/>
    <property type="match status" value="1"/>
</dbReference>
<dbReference type="EC" id="4.2.1.10" evidence="6 9"/>
<keyword evidence="9" id="KW-0028">Amino-acid biosynthesis</keyword>
<evidence type="ECO:0000256" key="3">
    <source>
        <dbReference type="ARBA" id="ARBA00004902"/>
    </source>
</evidence>
<evidence type="ECO:0000256" key="4">
    <source>
        <dbReference type="ARBA" id="ARBA00011037"/>
    </source>
</evidence>
<evidence type="ECO:0000313" key="10">
    <source>
        <dbReference type="EMBL" id="MDO6416796.1"/>
    </source>
</evidence>
<evidence type="ECO:0000256" key="5">
    <source>
        <dbReference type="ARBA" id="ARBA00011193"/>
    </source>
</evidence>
<evidence type="ECO:0000256" key="8">
    <source>
        <dbReference type="ARBA" id="ARBA00023239"/>
    </source>
</evidence>
<feature type="active site" description="Proton acceptor" evidence="9">
    <location>
        <position position="25"/>
    </location>
</feature>
<dbReference type="RefSeq" id="WP_303546643.1">
    <property type="nucleotide sequence ID" value="NZ_JAUOTP010000012.1"/>
</dbReference>
<dbReference type="InterPro" id="IPR036441">
    <property type="entry name" value="DHquinase_II_sf"/>
</dbReference>
<feature type="binding site" evidence="9">
    <location>
        <position position="114"/>
    </location>
    <ligand>
        <name>substrate</name>
    </ligand>
</feature>
<comment type="similarity">
    <text evidence="4 9">Belongs to the type-II 3-dehydroquinase family.</text>
</comment>
<feature type="binding site" evidence="9">
    <location>
        <position position="89"/>
    </location>
    <ligand>
        <name>substrate</name>
    </ligand>
</feature>
<comment type="pathway">
    <text evidence="3 9">Metabolic intermediate biosynthesis; chorismate biosynthesis; chorismate from D-erythrose 4-phosphate and phosphoenolpyruvate: step 3/7.</text>
</comment>
<name>A0ABT8YEK0_9SPHN</name>
<dbReference type="InterPro" id="IPR001874">
    <property type="entry name" value="DHquinase_II"/>
</dbReference>
<protein>
    <recommendedName>
        <fullName evidence="6 9">3-dehydroquinate dehydratase</fullName>
        <shortName evidence="9">3-dehydroquinase</shortName>
        <ecNumber evidence="6 9">4.2.1.10</ecNumber>
    </recommendedName>
    <alternativeName>
        <fullName evidence="9">Type II DHQase</fullName>
    </alternativeName>
</protein>
<dbReference type="GO" id="GO:0003855">
    <property type="term" value="F:3-dehydroquinate dehydratase activity"/>
    <property type="evidence" value="ECO:0007669"/>
    <property type="project" value="UniProtKB-EC"/>
</dbReference>